<evidence type="ECO:0000259" key="7">
    <source>
        <dbReference type="Pfam" id="PF17682"/>
    </source>
</evidence>
<evidence type="ECO:0008006" key="10">
    <source>
        <dbReference type="Google" id="ProtNLM"/>
    </source>
</evidence>
<keyword evidence="9" id="KW-1185">Reference proteome</keyword>
<dbReference type="GO" id="GO:0001003">
    <property type="term" value="F:RNA polymerase III type 2 promoter sequence-specific DNA binding"/>
    <property type="evidence" value="ECO:0007669"/>
    <property type="project" value="TreeGrafter"/>
</dbReference>
<evidence type="ECO:0000313" key="9">
    <source>
        <dbReference type="Proteomes" id="UP001152523"/>
    </source>
</evidence>
<dbReference type="PANTHER" id="PTHR13230:SF5">
    <property type="entry name" value="GENERAL TRANSCRIPTION FACTOR 3C POLYPEPTIDE 5"/>
    <property type="match status" value="1"/>
</dbReference>
<name>A0AAV0CQX9_9ASTE</name>
<proteinExistence type="predicted"/>
<dbReference type="InterPro" id="IPR019136">
    <property type="entry name" value="TF_IIIC_su-5_HTH"/>
</dbReference>
<dbReference type="GO" id="GO:0005634">
    <property type="term" value="C:nucleus"/>
    <property type="evidence" value="ECO:0007669"/>
    <property type="project" value="UniProtKB-SubCell"/>
</dbReference>
<dbReference type="Proteomes" id="UP001152523">
    <property type="component" value="Unassembled WGS sequence"/>
</dbReference>
<evidence type="ECO:0000256" key="5">
    <source>
        <dbReference type="SAM" id="MobiDB-lite"/>
    </source>
</evidence>
<dbReference type="InterPro" id="IPR041499">
    <property type="entry name" value="Tfc1/Sfc1_N"/>
</dbReference>
<feature type="compositionally biased region" description="Basic and acidic residues" evidence="5">
    <location>
        <begin position="472"/>
        <end position="483"/>
    </location>
</feature>
<evidence type="ECO:0000256" key="2">
    <source>
        <dbReference type="ARBA" id="ARBA00023125"/>
    </source>
</evidence>
<dbReference type="EMBL" id="CAMAPF010000043">
    <property type="protein sequence ID" value="CAH9083355.1"/>
    <property type="molecule type" value="Genomic_DNA"/>
</dbReference>
<dbReference type="Gene3D" id="3.30.200.160">
    <property type="entry name" value="TFIIIC, subcomplex tauA, subunit Sfc1, barrel domain"/>
    <property type="match status" value="1"/>
</dbReference>
<organism evidence="8 9">
    <name type="scientific">Cuscuta epithymum</name>
    <dbReference type="NCBI Taxonomy" id="186058"/>
    <lineage>
        <taxon>Eukaryota</taxon>
        <taxon>Viridiplantae</taxon>
        <taxon>Streptophyta</taxon>
        <taxon>Embryophyta</taxon>
        <taxon>Tracheophyta</taxon>
        <taxon>Spermatophyta</taxon>
        <taxon>Magnoliopsida</taxon>
        <taxon>eudicotyledons</taxon>
        <taxon>Gunneridae</taxon>
        <taxon>Pentapetalae</taxon>
        <taxon>asterids</taxon>
        <taxon>lamiids</taxon>
        <taxon>Solanales</taxon>
        <taxon>Convolvulaceae</taxon>
        <taxon>Cuscuteae</taxon>
        <taxon>Cuscuta</taxon>
        <taxon>Cuscuta subgen. Cuscuta</taxon>
    </lineage>
</organism>
<sequence>MGIIIDGTISGNLPSKDNTFLVHYPAYPSSLQRAVETLGGNEAIAKARTSKTNTLELRFRPEDPYSHPTIGKHKSALNFLLKITKEKILAVKNTETNYRLSKTSSLDMTSIDQNKSHPESSEASKHANQTETVSADACKDVGERKEEALKEQLSADVVALVADAYHFDGMADYQHVIAVHADVARRKKRNWAELEMNFEKSNLIDADQEDLLILVPQLFSMKDMPDNIMLKPCGTLSSKKKQEGVVQQCWEMEIEPCLAIDFNNKDIPKKVNWEKYISKGTDEWELQTAVSKFFDERPVWAKEALAERLLQKGMNLRESMLKRLLFREAYYFSQGPFRRLWIRKGYDPRTDPESRIYQSIDFRVHDPLLRSYCEAQTESGVKHRWTDVCSFQVFPSKCQISLQLCDLVDDYIQEEIKKPHKTTECSCQTGWFPSNVLECLRLRVSIRFVSVYPNPGVEQLLKKLSARFERSKRTPSHVIRDEEKEQEDVDQDMENNEGNEDDDGDEGEVEEDSKHEFEVHDMVEPEGNISSQHGLYNDSISRTYLQELFGNFPCTDGMPEVQDDQTDGEYQIYDQFGDEDYSEADDY</sequence>
<evidence type="ECO:0000313" key="8">
    <source>
        <dbReference type="EMBL" id="CAH9083355.1"/>
    </source>
</evidence>
<feature type="domain" description="Transcription factor IIIC subunit 5 HTH" evidence="6">
    <location>
        <begin position="213"/>
        <end position="363"/>
    </location>
</feature>
<dbReference type="InterPro" id="IPR040454">
    <property type="entry name" value="TF_IIIC_Tfc1/Sfc1"/>
</dbReference>
<feature type="compositionally biased region" description="Basic and acidic residues" evidence="5">
    <location>
        <begin position="114"/>
        <end position="125"/>
    </location>
</feature>
<accession>A0AAV0CQX9</accession>
<feature type="domain" description="Transcription factor IIIC subunit Tfc1/Sfc1 triple barrel" evidence="7">
    <location>
        <begin position="21"/>
        <end position="175"/>
    </location>
</feature>
<dbReference type="PANTHER" id="PTHR13230">
    <property type="entry name" value="GENERAL TRANSCRIPTION FACTOR IIIC, POLYPEPTIDE 5"/>
    <property type="match status" value="1"/>
</dbReference>
<reference evidence="8" key="1">
    <citation type="submission" date="2022-07" db="EMBL/GenBank/DDBJ databases">
        <authorList>
            <person name="Macas J."/>
            <person name="Novak P."/>
            <person name="Neumann P."/>
        </authorList>
    </citation>
    <scope>NUCLEOTIDE SEQUENCE</scope>
</reference>
<protein>
    <recommendedName>
        <fullName evidence="10">General transcription factor 3C polypeptide 5</fullName>
    </recommendedName>
</protein>
<evidence type="ECO:0000259" key="6">
    <source>
        <dbReference type="Pfam" id="PF09734"/>
    </source>
</evidence>
<gene>
    <name evidence="8" type="ORF">CEPIT_LOCUS8544</name>
</gene>
<keyword evidence="2" id="KW-0238">DNA-binding</keyword>
<evidence type="ECO:0000256" key="4">
    <source>
        <dbReference type="ARBA" id="ARBA00023242"/>
    </source>
</evidence>
<comment type="subcellular location">
    <subcellularLocation>
        <location evidence="1">Nucleus</location>
    </subcellularLocation>
</comment>
<keyword evidence="4" id="KW-0539">Nucleus</keyword>
<feature type="region of interest" description="Disordered" evidence="5">
    <location>
        <begin position="109"/>
        <end position="134"/>
    </location>
</feature>
<dbReference type="AlphaFoldDB" id="A0AAV0CQX9"/>
<feature type="compositionally biased region" description="Acidic residues" evidence="5">
    <location>
        <begin position="484"/>
        <end position="511"/>
    </location>
</feature>
<dbReference type="GO" id="GO:0001002">
    <property type="term" value="F:RNA polymerase III type 1 promoter sequence-specific DNA binding"/>
    <property type="evidence" value="ECO:0007669"/>
    <property type="project" value="TreeGrafter"/>
</dbReference>
<dbReference type="InterPro" id="IPR042536">
    <property type="entry name" value="TFIIIC_tauA_Sfc1"/>
</dbReference>
<dbReference type="Pfam" id="PF17682">
    <property type="entry name" value="Tau95_N"/>
    <property type="match status" value="1"/>
</dbReference>
<dbReference type="GO" id="GO:0000127">
    <property type="term" value="C:transcription factor TFIIIC complex"/>
    <property type="evidence" value="ECO:0007669"/>
    <property type="project" value="InterPro"/>
</dbReference>
<comment type="caution">
    <text evidence="8">The sequence shown here is derived from an EMBL/GenBank/DDBJ whole genome shotgun (WGS) entry which is preliminary data.</text>
</comment>
<evidence type="ECO:0000256" key="1">
    <source>
        <dbReference type="ARBA" id="ARBA00004123"/>
    </source>
</evidence>
<evidence type="ECO:0000256" key="3">
    <source>
        <dbReference type="ARBA" id="ARBA00023163"/>
    </source>
</evidence>
<dbReference type="Pfam" id="PF09734">
    <property type="entry name" value="Tau95"/>
    <property type="match status" value="1"/>
</dbReference>
<feature type="region of interest" description="Disordered" evidence="5">
    <location>
        <begin position="472"/>
        <end position="515"/>
    </location>
</feature>
<dbReference type="GO" id="GO:0006384">
    <property type="term" value="P:transcription initiation at RNA polymerase III promoter"/>
    <property type="evidence" value="ECO:0007669"/>
    <property type="project" value="InterPro"/>
</dbReference>
<keyword evidence="3" id="KW-0804">Transcription</keyword>